<keyword evidence="2" id="KW-1185">Reference proteome</keyword>
<proteinExistence type="predicted"/>
<organism evidence="1 2">
    <name type="scientific">Choristoneura fumiferana</name>
    <name type="common">Spruce budworm moth</name>
    <name type="synonym">Archips fumiferana</name>
    <dbReference type="NCBI Taxonomy" id="7141"/>
    <lineage>
        <taxon>Eukaryota</taxon>
        <taxon>Metazoa</taxon>
        <taxon>Ecdysozoa</taxon>
        <taxon>Arthropoda</taxon>
        <taxon>Hexapoda</taxon>
        <taxon>Insecta</taxon>
        <taxon>Pterygota</taxon>
        <taxon>Neoptera</taxon>
        <taxon>Endopterygota</taxon>
        <taxon>Lepidoptera</taxon>
        <taxon>Glossata</taxon>
        <taxon>Ditrysia</taxon>
        <taxon>Tortricoidea</taxon>
        <taxon>Tortricidae</taxon>
        <taxon>Tortricinae</taxon>
        <taxon>Choristoneura</taxon>
    </lineage>
</organism>
<name>A0ACC0K1N1_CHOFU</name>
<comment type="caution">
    <text evidence="1">The sequence shown here is derived from an EMBL/GenBank/DDBJ whole genome shotgun (WGS) entry which is preliminary data.</text>
</comment>
<dbReference type="Proteomes" id="UP001064048">
    <property type="component" value="Chromosome Z"/>
</dbReference>
<sequence>MAEMNIMSNNSDTEPDVQEIYEIRDVKLMLHNPLITTKQKNVFRGAKDSLLKEFESECYFGVDGLGDSGEEITNMVPAHEKNAVSALIELSKTHAGDNFPTPEFNAQFDIDAYHIVLQNSNPDKVTLLPFSQVQLHLNYSKDSPSELMKEYRKLADEITDPLDKMIMSVFKKAKKFLTVPRADLWEKYCSLVSKAGSNFPVIKDALVGASKASVDALYWAAHTTHCISVRCLNKCIKGCDRHFKHSLLTSPNLGSSSPTTLNA</sequence>
<protein>
    <submittedName>
        <fullName evidence="1">Uncharacterized protein</fullName>
    </submittedName>
</protein>
<evidence type="ECO:0000313" key="2">
    <source>
        <dbReference type="Proteomes" id="UP001064048"/>
    </source>
</evidence>
<reference evidence="1 2" key="1">
    <citation type="journal article" date="2022" name="Genome Biol. Evol.">
        <title>The Spruce Budworm Genome: Reconstructing the Evolutionary History of Antifreeze Proteins.</title>
        <authorList>
            <person name="Beliveau C."/>
            <person name="Gagne P."/>
            <person name="Picq S."/>
            <person name="Vernygora O."/>
            <person name="Keeling C.I."/>
            <person name="Pinkney K."/>
            <person name="Doucet D."/>
            <person name="Wen F."/>
            <person name="Johnston J.S."/>
            <person name="Maaroufi H."/>
            <person name="Boyle B."/>
            <person name="Laroche J."/>
            <person name="Dewar K."/>
            <person name="Juretic N."/>
            <person name="Blackburn G."/>
            <person name="Nisole A."/>
            <person name="Brunet B."/>
            <person name="Brandao M."/>
            <person name="Lumley L."/>
            <person name="Duan J."/>
            <person name="Quan G."/>
            <person name="Lucarotti C.J."/>
            <person name="Roe A.D."/>
            <person name="Sperling F.A.H."/>
            <person name="Levesque R.C."/>
            <person name="Cusson M."/>
        </authorList>
    </citation>
    <scope>NUCLEOTIDE SEQUENCE [LARGE SCALE GENOMIC DNA]</scope>
    <source>
        <strain evidence="1">Glfc:IPQL:Cfum</strain>
    </source>
</reference>
<accession>A0ACC0K1N1</accession>
<evidence type="ECO:0000313" key="1">
    <source>
        <dbReference type="EMBL" id="KAI8430293.1"/>
    </source>
</evidence>
<dbReference type="EMBL" id="CM046131">
    <property type="protein sequence ID" value="KAI8430293.1"/>
    <property type="molecule type" value="Genomic_DNA"/>
</dbReference>
<gene>
    <name evidence="1" type="ORF">MSG28_000607</name>
</gene>